<organism evidence="1">
    <name type="scientific">marine metagenome</name>
    <dbReference type="NCBI Taxonomy" id="408172"/>
    <lineage>
        <taxon>unclassified sequences</taxon>
        <taxon>metagenomes</taxon>
        <taxon>ecological metagenomes</taxon>
    </lineage>
</organism>
<name>A0A382SB97_9ZZZZ</name>
<gene>
    <name evidence="1" type="ORF">METZ01_LOCUS360003</name>
</gene>
<feature type="non-terminal residue" evidence="1">
    <location>
        <position position="1"/>
    </location>
</feature>
<reference evidence="1" key="1">
    <citation type="submission" date="2018-05" db="EMBL/GenBank/DDBJ databases">
        <authorList>
            <person name="Lanie J.A."/>
            <person name="Ng W.-L."/>
            <person name="Kazmierczak K.M."/>
            <person name="Andrzejewski T.M."/>
            <person name="Davidsen T.M."/>
            <person name="Wayne K.J."/>
            <person name="Tettelin H."/>
            <person name="Glass J.I."/>
            <person name="Rusch D."/>
            <person name="Podicherti R."/>
            <person name="Tsui H.-C.T."/>
            <person name="Winkler M.E."/>
        </authorList>
    </citation>
    <scope>NUCLEOTIDE SEQUENCE</scope>
</reference>
<sequence>VPEVLRAVQDGTMQKTKLRKALDFAGETASQVG</sequence>
<proteinExistence type="predicted"/>
<dbReference type="AlphaFoldDB" id="A0A382SB97"/>
<accession>A0A382SB97</accession>
<evidence type="ECO:0000313" key="1">
    <source>
        <dbReference type="EMBL" id="SVD07149.1"/>
    </source>
</evidence>
<dbReference type="EMBL" id="UINC01127789">
    <property type="protein sequence ID" value="SVD07149.1"/>
    <property type="molecule type" value="Genomic_DNA"/>
</dbReference>
<protein>
    <submittedName>
        <fullName evidence="1">Uncharacterized protein</fullName>
    </submittedName>
</protein>